<dbReference type="SUPFAM" id="SSF48452">
    <property type="entry name" value="TPR-like"/>
    <property type="match status" value="1"/>
</dbReference>
<dbReference type="RefSeq" id="WP_143020055.1">
    <property type="nucleotide sequence ID" value="NZ_FNCN01000001.1"/>
</dbReference>
<proteinExistence type="predicted"/>
<name>A0A1G7QQF1_9ACTN</name>
<dbReference type="Pfam" id="PF13174">
    <property type="entry name" value="TPR_6"/>
    <property type="match status" value="1"/>
</dbReference>
<evidence type="ECO:0000313" key="1">
    <source>
        <dbReference type="EMBL" id="SDG00766.1"/>
    </source>
</evidence>
<dbReference type="Proteomes" id="UP000198923">
    <property type="component" value="Unassembled WGS sequence"/>
</dbReference>
<dbReference type="OrthoDB" id="955869at2"/>
<dbReference type="InterPro" id="IPR011990">
    <property type="entry name" value="TPR-like_helical_dom_sf"/>
</dbReference>
<sequence>MVSLPLTDRYIIAARLKGYLSKHAEAVALLTEALEQEPGSARLLRFRGHRRISIRDYTGAIEDLRTAAAQLDQVEDEYEMYQPEVEKDIVSLILGRPEAVRPQHLSDTRAAADPQVLGRYMATLHTSVWYHLGVAQYLRGDFADCLPSFREAERTSRHQEGTVAALDWQYMALRRLGRAEEAEEVLDRFREVDLVTEDHYVGYENRMRLYTGDISPEELQKTLDGDDLRTATEGYGLGNWYYYRGDTAKAREVFDAVLRTGVSHSFAYLAVQAEYSRNPDFADASAPQED</sequence>
<dbReference type="Gene3D" id="1.25.40.10">
    <property type="entry name" value="Tetratricopeptide repeat domain"/>
    <property type="match status" value="2"/>
</dbReference>
<dbReference type="STRING" id="504805.SAMN05421505_10183"/>
<dbReference type="SMART" id="SM00028">
    <property type="entry name" value="TPR"/>
    <property type="match status" value="3"/>
</dbReference>
<dbReference type="InterPro" id="IPR019734">
    <property type="entry name" value="TPR_rpt"/>
</dbReference>
<reference evidence="1 2" key="1">
    <citation type="submission" date="2016-10" db="EMBL/GenBank/DDBJ databases">
        <authorList>
            <person name="de Groot N.N."/>
        </authorList>
    </citation>
    <scope>NUCLEOTIDE SEQUENCE [LARGE SCALE GENOMIC DNA]</scope>
    <source>
        <strain evidence="1 2">CPCC 201354</strain>
    </source>
</reference>
<evidence type="ECO:0000313" key="2">
    <source>
        <dbReference type="Proteomes" id="UP000198923"/>
    </source>
</evidence>
<protein>
    <submittedName>
        <fullName evidence="1">Tetratricopeptide repeat-containing protein</fullName>
    </submittedName>
</protein>
<dbReference type="AlphaFoldDB" id="A0A1G7QQF1"/>
<organism evidence="1 2">
    <name type="scientific">Sinosporangium album</name>
    <dbReference type="NCBI Taxonomy" id="504805"/>
    <lineage>
        <taxon>Bacteria</taxon>
        <taxon>Bacillati</taxon>
        <taxon>Actinomycetota</taxon>
        <taxon>Actinomycetes</taxon>
        <taxon>Streptosporangiales</taxon>
        <taxon>Streptosporangiaceae</taxon>
        <taxon>Sinosporangium</taxon>
    </lineage>
</organism>
<dbReference type="EMBL" id="FNCN01000001">
    <property type="protein sequence ID" value="SDG00766.1"/>
    <property type="molecule type" value="Genomic_DNA"/>
</dbReference>
<gene>
    <name evidence="1" type="ORF">SAMN05421505_10183</name>
</gene>
<accession>A0A1G7QQF1</accession>
<keyword evidence="2" id="KW-1185">Reference proteome</keyword>